<proteinExistence type="predicted"/>
<reference evidence="1" key="2">
    <citation type="journal article" date="2007" name="Science">
        <title>Draft genome sequence of the sexually transmitted pathogen Trichomonas vaginalis.</title>
        <authorList>
            <person name="Carlton J.M."/>
            <person name="Hirt R.P."/>
            <person name="Silva J.C."/>
            <person name="Delcher A.L."/>
            <person name="Schatz M."/>
            <person name="Zhao Q."/>
            <person name="Wortman J.R."/>
            <person name="Bidwell S.L."/>
            <person name="Alsmark U.C.M."/>
            <person name="Besteiro S."/>
            <person name="Sicheritz-Ponten T."/>
            <person name="Noel C.J."/>
            <person name="Dacks J.B."/>
            <person name="Foster P.G."/>
            <person name="Simillion C."/>
            <person name="Van de Peer Y."/>
            <person name="Miranda-Saavedra D."/>
            <person name="Barton G.J."/>
            <person name="Westrop G.D."/>
            <person name="Mueller S."/>
            <person name="Dessi D."/>
            <person name="Fiori P.L."/>
            <person name="Ren Q."/>
            <person name="Paulsen I."/>
            <person name="Zhang H."/>
            <person name="Bastida-Corcuera F.D."/>
            <person name="Simoes-Barbosa A."/>
            <person name="Brown M.T."/>
            <person name="Hayes R.D."/>
            <person name="Mukherjee M."/>
            <person name="Okumura C.Y."/>
            <person name="Schneider R."/>
            <person name="Smith A.J."/>
            <person name="Vanacova S."/>
            <person name="Villalvazo M."/>
            <person name="Haas B.J."/>
            <person name="Pertea M."/>
            <person name="Feldblyum T.V."/>
            <person name="Utterback T.R."/>
            <person name="Shu C.L."/>
            <person name="Osoegawa K."/>
            <person name="de Jong P.J."/>
            <person name="Hrdy I."/>
            <person name="Horvathova L."/>
            <person name="Zubacova Z."/>
            <person name="Dolezal P."/>
            <person name="Malik S.B."/>
            <person name="Logsdon J.M. Jr."/>
            <person name="Henze K."/>
            <person name="Gupta A."/>
            <person name="Wang C.C."/>
            <person name="Dunne R.L."/>
            <person name="Upcroft J.A."/>
            <person name="Upcroft P."/>
            <person name="White O."/>
            <person name="Salzberg S.L."/>
            <person name="Tang P."/>
            <person name="Chiu C.-H."/>
            <person name="Lee Y.-S."/>
            <person name="Embley T.M."/>
            <person name="Coombs G.H."/>
            <person name="Mottram J.C."/>
            <person name="Tachezy J."/>
            <person name="Fraser-Liggett C.M."/>
            <person name="Johnson P.J."/>
        </authorList>
    </citation>
    <scope>NUCLEOTIDE SEQUENCE [LARGE SCALE GENOMIC DNA]</scope>
    <source>
        <strain evidence="1">G3</strain>
    </source>
</reference>
<dbReference type="InParanoid" id="A2ESP4"/>
<dbReference type="RefSeq" id="XP_001316576.1">
    <property type="nucleotide sequence ID" value="XM_001316541.1"/>
</dbReference>
<organism evidence="1 2">
    <name type="scientific">Trichomonas vaginalis (strain ATCC PRA-98 / G3)</name>
    <dbReference type="NCBI Taxonomy" id="412133"/>
    <lineage>
        <taxon>Eukaryota</taxon>
        <taxon>Metamonada</taxon>
        <taxon>Parabasalia</taxon>
        <taxon>Trichomonadida</taxon>
        <taxon>Trichomonadidae</taxon>
        <taxon>Trichomonas</taxon>
    </lineage>
</organism>
<evidence type="ECO:0000313" key="1">
    <source>
        <dbReference type="EMBL" id="EAY04353.1"/>
    </source>
</evidence>
<dbReference type="VEuPathDB" id="TrichDB:TVAGG3_0220860"/>
<dbReference type="AlphaFoldDB" id="A2ESP4"/>
<evidence type="ECO:0000313" key="2">
    <source>
        <dbReference type="Proteomes" id="UP000001542"/>
    </source>
</evidence>
<sequence length="235" mass="26792">MLNSNLFGTNKDGTAVYFECEDSDQCKNYITYSSMFQNADQTVDSKTTFTLQKGSVFLNYFNFTNNKCKSSGLFKILGSHSVYYGYTLFIQNTIDEFPSIIENSANFREFILSNNECSYHGRDKYMFSTQNSDASFAECYLQDYYHYNAFYIDGSITVAATYYCVGLVARGNQYWDNECRGYCLATPPGFDIPVTNYCSTNENSNQIRRADKTYDDRSGKRHVGVVALLGYSSIN</sequence>
<dbReference type="VEuPathDB" id="TrichDB:TVAG_070030"/>
<dbReference type="KEGG" id="tva:4762208"/>
<reference evidence="1" key="1">
    <citation type="submission" date="2006-10" db="EMBL/GenBank/DDBJ databases">
        <authorList>
            <person name="Amadeo P."/>
            <person name="Zhao Q."/>
            <person name="Wortman J."/>
            <person name="Fraser-Liggett C."/>
            <person name="Carlton J."/>
        </authorList>
    </citation>
    <scope>NUCLEOTIDE SEQUENCE</scope>
    <source>
        <strain evidence="1">G3</strain>
    </source>
</reference>
<protein>
    <submittedName>
        <fullName evidence="1">Uncharacterized protein</fullName>
    </submittedName>
</protein>
<name>A2ESP4_TRIV3</name>
<accession>A2ESP4</accession>
<gene>
    <name evidence="1" type="ORF">TVAG_070030</name>
</gene>
<keyword evidence="2" id="KW-1185">Reference proteome</keyword>
<dbReference type="EMBL" id="DS113478">
    <property type="protein sequence ID" value="EAY04353.1"/>
    <property type="molecule type" value="Genomic_DNA"/>
</dbReference>
<dbReference type="Proteomes" id="UP000001542">
    <property type="component" value="Unassembled WGS sequence"/>
</dbReference>